<organism evidence="1 2">
    <name type="scientific">Flammeovirga aprica JL-4</name>
    <dbReference type="NCBI Taxonomy" id="694437"/>
    <lineage>
        <taxon>Bacteria</taxon>
        <taxon>Pseudomonadati</taxon>
        <taxon>Bacteroidota</taxon>
        <taxon>Cytophagia</taxon>
        <taxon>Cytophagales</taxon>
        <taxon>Flammeovirgaceae</taxon>
        <taxon>Flammeovirga</taxon>
    </lineage>
</organism>
<gene>
    <name evidence="1" type="ORF">HHU12_31835</name>
</gene>
<evidence type="ECO:0000313" key="1">
    <source>
        <dbReference type="EMBL" id="NME72594.1"/>
    </source>
</evidence>
<reference evidence="1 2" key="1">
    <citation type="submission" date="2020-04" db="EMBL/GenBank/DDBJ databases">
        <title>Flammeovirga sp. SR4, a novel species isolated from seawater.</title>
        <authorList>
            <person name="Wang X."/>
        </authorList>
    </citation>
    <scope>NUCLEOTIDE SEQUENCE [LARGE SCALE GENOMIC DNA]</scope>
    <source>
        <strain evidence="1 2">ATCC 23126</strain>
    </source>
</reference>
<dbReference type="AlphaFoldDB" id="A0A7X9S1L3"/>
<dbReference type="Proteomes" id="UP000576082">
    <property type="component" value="Unassembled WGS sequence"/>
</dbReference>
<sequence length="280" mass="33216">MLESEYIYEGGEYSHQKSTALSITKHLNNKELTSLQSNKNLLVRCYAFQQLCINNSPNVIAVIQNNISSKLKINRIDGCNISDQLLIEYYVESCFTISNQNIRTKAFHLIYSFNRTDLLTKYIIAKIPANEQNYPLIEKSILEGDDRFLFLFLSYRKGNYDRLIEKAVQRDSIKIRTINLFQFIKDDAILNDLSITFLEQNDRLQPLRRERVFLNLIKLEKFDLVMKYKDLAEYQKPLYIALYMTCTFPEVRLEFENKYPSFTHKMRQQIDDFYPVDVTW</sequence>
<name>A0A7X9S1L3_9BACT</name>
<evidence type="ECO:0000313" key="2">
    <source>
        <dbReference type="Proteomes" id="UP000576082"/>
    </source>
</evidence>
<proteinExistence type="predicted"/>
<comment type="caution">
    <text evidence="1">The sequence shown here is derived from an EMBL/GenBank/DDBJ whole genome shotgun (WGS) entry which is preliminary data.</text>
</comment>
<dbReference type="EMBL" id="JABANE010000179">
    <property type="protein sequence ID" value="NME72594.1"/>
    <property type="molecule type" value="Genomic_DNA"/>
</dbReference>
<protein>
    <submittedName>
        <fullName evidence="1">Uncharacterized protein</fullName>
    </submittedName>
</protein>
<accession>A0A7X9S1L3</accession>
<dbReference type="RefSeq" id="WP_169660780.1">
    <property type="nucleotide sequence ID" value="NZ_JABANE010000179.1"/>
</dbReference>
<keyword evidence="2" id="KW-1185">Reference proteome</keyword>